<reference evidence="2 3" key="1">
    <citation type="submission" date="2020-08" db="EMBL/GenBank/DDBJ databases">
        <title>Genomic Encyclopedia of Type Strains, Phase IV (KMG-IV): sequencing the most valuable type-strain genomes for metagenomic binning, comparative biology and taxonomic classification.</title>
        <authorList>
            <person name="Goeker M."/>
        </authorList>
    </citation>
    <scope>NUCLEOTIDE SEQUENCE [LARGE SCALE GENOMIC DNA]</scope>
    <source>
        <strain evidence="2 3">DSM 17455</strain>
    </source>
</reference>
<gene>
    <name evidence="2" type="ORF">HNQ97_001170</name>
</gene>
<protein>
    <submittedName>
        <fullName evidence="2">Uncharacterized protein</fullName>
    </submittedName>
</protein>
<evidence type="ECO:0000313" key="2">
    <source>
        <dbReference type="EMBL" id="MBA9019179.1"/>
    </source>
</evidence>
<dbReference type="EMBL" id="JACJHZ010000004">
    <property type="protein sequence ID" value="MBA9019179.1"/>
    <property type="molecule type" value="Genomic_DNA"/>
</dbReference>
<accession>A0ABR6C2H4</accession>
<dbReference type="RefSeq" id="WP_182573634.1">
    <property type="nucleotide sequence ID" value="NZ_JACJHY010000004.1"/>
</dbReference>
<comment type="caution">
    <text evidence="2">The sequence shown here is derived from an EMBL/GenBank/DDBJ whole genome shotgun (WGS) entry which is preliminary data.</text>
</comment>
<evidence type="ECO:0000256" key="1">
    <source>
        <dbReference type="SAM" id="MobiDB-lite"/>
    </source>
</evidence>
<sequence>MRASRVAEGNDQAIEPSHRAKGQPVTAVVTRFRCIQEPNGSWQVWDDAEDQPATLGNTVLVERSFESATSACSILNRIYDGDFQLKVRSTRGGPSRSL</sequence>
<organism evidence="2 3">
    <name type="scientific">Aminobacter ciceronei</name>
    <dbReference type="NCBI Taxonomy" id="150723"/>
    <lineage>
        <taxon>Bacteria</taxon>
        <taxon>Pseudomonadati</taxon>
        <taxon>Pseudomonadota</taxon>
        <taxon>Alphaproteobacteria</taxon>
        <taxon>Hyphomicrobiales</taxon>
        <taxon>Phyllobacteriaceae</taxon>
        <taxon>Aminobacter</taxon>
    </lineage>
</organism>
<proteinExistence type="predicted"/>
<keyword evidence="3" id="KW-1185">Reference proteome</keyword>
<evidence type="ECO:0000313" key="3">
    <source>
        <dbReference type="Proteomes" id="UP000587524"/>
    </source>
</evidence>
<name>A0ABR6C2H4_9HYPH</name>
<dbReference type="Proteomes" id="UP000587524">
    <property type="component" value="Unassembled WGS sequence"/>
</dbReference>
<feature type="region of interest" description="Disordered" evidence="1">
    <location>
        <begin position="1"/>
        <end position="22"/>
    </location>
</feature>